<dbReference type="PANTHER" id="PTHR33320">
    <property type="entry name" value="METHIONYL-TRNA SYNTHETASE"/>
    <property type="match status" value="1"/>
</dbReference>
<dbReference type="AlphaFoldDB" id="A0A118JY75"/>
<dbReference type="Proteomes" id="UP000243975">
    <property type="component" value="Unassembled WGS sequence"/>
</dbReference>
<dbReference type="Gramene" id="KVH97572">
    <property type="protein sequence ID" value="KVH97572"/>
    <property type="gene ID" value="Ccrd_000333"/>
</dbReference>
<comment type="caution">
    <text evidence="1">The sequence shown here is derived from an EMBL/GenBank/DDBJ whole genome shotgun (WGS) entry which is preliminary data.</text>
</comment>
<evidence type="ECO:0008006" key="3">
    <source>
        <dbReference type="Google" id="ProtNLM"/>
    </source>
</evidence>
<evidence type="ECO:0000313" key="2">
    <source>
        <dbReference type="Proteomes" id="UP000243975"/>
    </source>
</evidence>
<reference evidence="1 2" key="1">
    <citation type="journal article" date="2016" name="Sci. Rep.">
        <title>The genome sequence of the outbreeding globe artichoke constructed de novo incorporating a phase-aware low-pass sequencing strategy of F1 progeny.</title>
        <authorList>
            <person name="Scaglione D."/>
            <person name="Reyes-Chin-Wo S."/>
            <person name="Acquadro A."/>
            <person name="Froenicke L."/>
            <person name="Portis E."/>
            <person name="Beitel C."/>
            <person name="Tirone M."/>
            <person name="Mauro R."/>
            <person name="Lo Monaco A."/>
            <person name="Mauromicale G."/>
            <person name="Faccioli P."/>
            <person name="Cattivelli L."/>
            <person name="Rieseberg L."/>
            <person name="Michelmore R."/>
            <person name="Lanteri S."/>
        </authorList>
    </citation>
    <scope>NUCLEOTIDE SEQUENCE [LARGE SCALE GENOMIC DNA]</scope>
    <source>
        <strain evidence="1">2C</strain>
    </source>
</reference>
<keyword evidence="2" id="KW-1185">Reference proteome</keyword>
<dbReference type="PANTHER" id="PTHR33320:SF30">
    <property type="entry name" value="OS04G0606200 PROTEIN"/>
    <property type="match status" value="1"/>
</dbReference>
<dbReference type="OrthoDB" id="610577at2759"/>
<organism evidence="1 2">
    <name type="scientific">Cynara cardunculus var. scolymus</name>
    <name type="common">Globe artichoke</name>
    <name type="synonym">Cynara scolymus</name>
    <dbReference type="NCBI Taxonomy" id="59895"/>
    <lineage>
        <taxon>Eukaryota</taxon>
        <taxon>Viridiplantae</taxon>
        <taxon>Streptophyta</taxon>
        <taxon>Embryophyta</taxon>
        <taxon>Tracheophyta</taxon>
        <taxon>Spermatophyta</taxon>
        <taxon>Magnoliopsida</taxon>
        <taxon>eudicotyledons</taxon>
        <taxon>Gunneridae</taxon>
        <taxon>Pentapetalae</taxon>
        <taxon>asterids</taxon>
        <taxon>campanulids</taxon>
        <taxon>Asterales</taxon>
        <taxon>Asteraceae</taxon>
        <taxon>Carduoideae</taxon>
        <taxon>Cardueae</taxon>
        <taxon>Carduinae</taxon>
        <taxon>Cynara</taxon>
    </lineage>
</organism>
<dbReference type="EMBL" id="LEKV01003825">
    <property type="protein sequence ID" value="KVH97572.1"/>
    <property type="molecule type" value="Genomic_DNA"/>
</dbReference>
<dbReference type="OMA" id="ESRWRFC"/>
<sequence length="69" mass="7990">MRLACVCQDKARELGRQAASGACPHCEGRVEAVDMETKWRFCCLPISYVNKRKYFCTSCSRRLVLYDCY</sequence>
<gene>
    <name evidence="1" type="ORF">Ccrd_000333</name>
</gene>
<evidence type="ECO:0000313" key="1">
    <source>
        <dbReference type="EMBL" id="KVH97572.1"/>
    </source>
</evidence>
<proteinExistence type="predicted"/>
<name>A0A118JY75_CYNCS</name>
<protein>
    <recommendedName>
        <fullName evidence="3">Methionyl-tRNA synthetase</fullName>
    </recommendedName>
</protein>
<accession>A0A118JY75</accession>